<protein>
    <recommendedName>
        <fullName evidence="3">Non-specific serine/threonine protein kinase</fullName>
    </recommendedName>
</protein>
<evidence type="ECO:0000313" key="1">
    <source>
        <dbReference type="EMBL" id="KAK5531426.1"/>
    </source>
</evidence>
<accession>A0AAV9PZS4</accession>
<sequence length="100" mass="11523">MGGLNAKDDAKYQLVLEQKQTISVSRLCSGLPVEFTEYISDVKDSRDTSTGKPDYQRLRKMFSKLSSRQGFEYDNVFDWTIRGFERLELNKETSNDVDAN</sequence>
<organism evidence="1 2">
    <name type="scientific">Vermiconidia calcicola</name>
    <dbReference type="NCBI Taxonomy" id="1690605"/>
    <lineage>
        <taxon>Eukaryota</taxon>
        <taxon>Fungi</taxon>
        <taxon>Dikarya</taxon>
        <taxon>Ascomycota</taxon>
        <taxon>Pezizomycotina</taxon>
        <taxon>Dothideomycetes</taxon>
        <taxon>Dothideomycetidae</taxon>
        <taxon>Mycosphaerellales</taxon>
        <taxon>Extremaceae</taxon>
        <taxon>Vermiconidia</taxon>
    </lineage>
</organism>
<evidence type="ECO:0000313" key="2">
    <source>
        <dbReference type="Proteomes" id="UP001345827"/>
    </source>
</evidence>
<comment type="caution">
    <text evidence="1">The sequence shown here is derived from an EMBL/GenBank/DDBJ whole genome shotgun (WGS) entry which is preliminary data.</text>
</comment>
<gene>
    <name evidence="1" type="ORF">LTR25_008535</name>
</gene>
<dbReference type="EMBL" id="JAXLQG010000017">
    <property type="protein sequence ID" value="KAK5531426.1"/>
    <property type="molecule type" value="Genomic_DNA"/>
</dbReference>
<name>A0AAV9PZS4_9PEZI</name>
<reference evidence="1 2" key="1">
    <citation type="submission" date="2023-06" db="EMBL/GenBank/DDBJ databases">
        <title>Black Yeasts Isolated from many extreme environments.</title>
        <authorList>
            <person name="Coleine C."/>
            <person name="Stajich J.E."/>
            <person name="Selbmann L."/>
        </authorList>
    </citation>
    <scope>NUCLEOTIDE SEQUENCE [LARGE SCALE GENOMIC DNA]</scope>
    <source>
        <strain evidence="1 2">CCFEE 5887</strain>
    </source>
</reference>
<dbReference type="Gene3D" id="1.10.510.10">
    <property type="entry name" value="Transferase(Phosphotransferase) domain 1"/>
    <property type="match status" value="1"/>
</dbReference>
<dbReference type="Proteomes" id="UP001345827">
    <property type="component" value="Unassembled WGS sequence"/>
</dbReference>
<evidence type="ECO:0008006" key="3">
    <source>
        <dbReference type="Google" id="ProtNLM"/>
    </source>
</evidence>
<proteinExistence type="predicted"/>
<dbReference type="AlphaFoldDB" id="A0AAV9PZS4"/>
<keyword evidence="2" id="KW-1185">Reference proteome</keyword>